<dbReference type="Proteomes" id="UP000510821">
    <property type="component" value="Chromosome"/>
</dbReference>
<dbReference type="KEGG" id="flt:Sv326_0678"/>
<dbReference type="Gene3D" id="2.30.130.30">
    <property type="entry name" value="Hypothetical protein"/>
    <property type="match status" value="1"/>
</dbReference>
<proteinExistence type="predicted"/>
<dbReference type="AlphaFoldDB" id="A0A7D5XEY2"/>
<name>A0A7D5XEY2_FERL1</name>
<dbReference type="InterPro" id="IPR015947">
    <property type="entry name" value="PUA-like_sf"/>
</dbReference>
<protein>
    <recommendedName>
        <fullName evidence="3">ASCH domain-containing protein</fullName>
    </recommendedName>
</protein>
<reference evidence="2" key="1">
    <citation type="submission" date="2020-07" db="EMBL/GenBank/DDBJ databases">
        <title>Metabolic diversity and evolutionary history of the archaeal phylum ###Micrarchaeota### uncovered from a freshwater lake metagenome.</title>
        <authorList>
            <person name="Kadnikov V.V."/>
            <person name="Savvichev A.S."/>
            <person name="Mardanov A.V."/>
            <person name="Beletsky A.V."/>
            <person name="Chupakov A.V."/>
            <person name="Kokryatskaya N.M."/>
            <person name="Pimenov N.V."/>
            <person name="Ravin N.V."/>
        </authorList>
    </citation>
    <scope>NUCLEOTIDE SEQUENCE [LARGE SCALE GENOMIC DNA]</scope>
</reference>
<evidence type="ECO:0008006" key="3">
    <source>
        <dbReference type="Google" id="ProtNLM"/>
    </source>
</evidence>
<dbReference type="SUPFAM" id="SSF88697">
    <property type="entry name" value="PUA domain-like"/>
    <property type="match status" value="1"/>
</dbReference>
<accession>A0A7D5XEY2</accession>
<evidence type="ECO:0000313" key="1">
    <source>
        <dbReference type="EMBL" id="QLJ52853.1"/>
    </source>
</evidence>
<dbReference type="EMBL" id="CP058998">
    <property type="protein sequence ID" value="QLJ52853.1"/>
    <property type="molecule type" value="Genomic_DNA"/>
</dbReference>
<gene>
    <name evidence="1" type="ORF">Sv326_0678</name>
</gene>
<sequence>MNVLLSIKPKYVSLIMRGVKKYEFRRKIFRNEIEKVYIYSTFPARRVIGFFMVEGILNDTPEEIWEKCKNESGVTDIEFFEYFRGSETAFAIKIGKVEQLREPIEIKKTSLTAPQSFCYLTQDKEEGLVNGII</sequence>
<evidence type="ECO:0000313" key="2">
    <source>
        <dbReference type="Proteomes" id="UP000510821"/>
    </source>
</evidence>
<organism evidence="1 2">
    <name type="scientific">Fermentimicrarchaeum limneticum</name>
    <dbReference type="NCBI Taxonomy" id="2795018"/>
    <lineage>
        <taxon>Archaea</taxon>
        <taxon>Candidatus Micrarchaeota</taxon>
        <taxon>Candidatus Fermentimicrarchaeales</taxon>
        <taxon>Candidatus Fermentimicrarchaeaceae</taxon>
        <taxon>Candidatus Fermentimicrarchaeum</taxon>
    </lineage>
</organism>